<dbReference type="PANTHER" id="PTHR11705">
    <property type="entry name" value="PROTEASE FAMILY M14 CARBOXYPEPTIDASE A,B"/>
    <property type="match status" value="1"/>
</dbReference>
<evidence type="ECO:0000256" key="4">
    <source>
        <dbReference type="ARBA" id="ARBA00022801"/>
    </source>
</evidence>
<evidence type="ECO:0000259" key="10">
    <source>
        <dbReference type="PROSITE" id="PS52035"/>
    </source>
</evidence>
<evidence type="ECO:0000256" key="6">
    <source>
        <dbReference type="ARBA" id="ARBA00023049"/>
    </source>
</evidence>
<feature type="region of interest" description="Disordered" evidence="8">
    <location>
        <begin position="23"/>
        <end position="82"/>
    </location>
</feature>
<dbReference type="GO" id="GO:0005615">
    <property type="term" value="C:extracellular space"/>
    <property type="evidence" value="ECO:0007669"/>
    <property type="project" value="TreeGrafter"/>
</dbReference>
<protein>
    <submittedName>
        <fullName evidence="11">Zinc carboxypeptidase</fullName>
    </submittedName>
</protein>
<evidence type="ECO:0000256" key="8">
    <source>
        <dbReference type="SAM" id="MobiDB-lite"/>
    </source>
</evidence>
<evidence type="ECO:0000313" key="12">
    <source>
        <dbReference type="Proteomes" id="UP000199515"/>
    </source>
</evidence>
<dbReference type="OrthoDB" id="9758209at2"/>
<organism evidence="11 12">
    <name type="scientific">Amycolatopsis xylanica</name>
    <dbReference type="NCBI Taxonomy" id="589385"/>
    <lineage>
        <taxon>Bacteria</taxon>
        <taxon>Bacillati</taxon>
        <taxon>Actinomycetota</taxon>
        <taxon>Actinomycetes</taxon>
        <taxon>Pseudonocardiales</taxon>
        <taxon>Pseudonocardiaceae</taxon>
        <taxon>Amycolatopsis</taxon>
    </lineage>
</organism>
<dbReference type="GO" id="GO:0008270">
    <property type="term" value="F:zinc ion binding"/>
    <property type="evidence" value="ECO:0007669"/>
    <property type="project" value="InterPro"/>
</dbReference>
<feature type="chain" id="PRO_5011725148" evidence="9">
    <location>
        <begin position="26"/>
        <end position="837"/>
    </location>
</feature>
<evidence type="ECO:0000256" key="1">
    <source>
        <dbReference type="ARBA" id="ARBA00001947"/>
    </source>
</evidence>
<keyword evidence="12" id="KW-1185">Reference proteome</keyword>
<dbReference type="SMART" id="SM00631">
    <property type="entry name" value="Zn_pept"/>
    <property type="match status" value="1"/>
</dbReference>
<comment type="cofactor">
    <cofactor evidence="1">
        <name>Zn(2+)</name>
        <dbReference type="ChEBI" id="CHEBI:29105"/>
    </cofactor>
</comment>
<dbReference type="SUPFAM" id="SSF52317">
    <property type="entry name" value="Class I glutamine amidotransferase-like"/>
    <property type="match status" value="1"/>
</dbReference>
<keyword evidence="9" id="KW-0732">Signal</keyword>
<feature type="domain" description="Peptidase M14" evidence="10">
    <location>
        <begin position="91"/>
        <end position="387"/>
    </location>
</feature>
<name>A0A1H3DBU1_9PSEU</name>
<keyword evidence="5" id="KW-0862">Zinc</keyword>
<dbReference type="Proteomes" id="UP000199515">
    <property type="component" value="Unassembled WGS sequence"/>
</dbReference>
<dbReference type="Pfam" id="PF00246">
    <property type="entry name" value="Peptidase_M14"/>
    <property type="match status" value="1"/>
</dbReference>
<comment type="similarity">
    <text evidence="2 7">Belongs to the peptidase M14 family.</text>
</comment>
<dbReference type="EMBL" id="FNON01000003">
    <property type="protein sequence ID" value="SDX63154.1"/>
    <property type="molecule type" value="Genomic_DNA"/>
</dbReference>
<dbReference type="SUPFAM" id="SSF53187">
    <property type="entry name" value="Zn-dependent exopeptidases"/>
    <property type="match status" value="1"/>
</dbReference>
<evidence type="ECO:0000256" key="2">
    <source>
        <dbReference type="ARBA" id="ARBA00005988"/>
    </source>
</evidence>
<dbReference type="PROSITE" id="PS52035">
    <property type="entry name" value="PEPTIDASE_M14"/>
    <property type="match status" value="1"/>
</dbReference>
<dbReference type="AlphaFoldDB" id="A0A1H3DBU1"/>
<evidence type="ECO:0000256" key="3">
    <source>
        <dbReference type="ARBA" id="ARBA00022670"/>
    </source>
</evidence>
<dbReference type="InterPro" id="IPR000834">
    <property type="entry name" value="Peptidase_M14"/>
</dbReference>
<evidence type="ECO:0000256" key="5">
    <source>
        <dbReference type="ARBA" id="ARBA00022833"/>
    </source>
</evidence>
<dbReference type="RefSeq" id="WP_091289400.1">
    <property type="nucleotide sequence ID" value="NZ_FNON01000003.1"/>
</dbReference>
<dbReference type="PANTHER" id="PTHR11705:SF143">
    <property type="entry name" value="SLL0236 PROTEIN"/>
    <property type="match status" value="1"/>
</dbReference>
<gene>
    <name evidence="11" type="ORF">SAMN05421504_103309</name>
</gene>
<dbReference type="Gene3D" id="3.40.630.10">
    <property type="entry name" value="Zn peptidases"/>
    <property type="match status" value="1"/>
</dbReference>
<dbReference type="GO" id="GO:0006508">
    <property type="term" value="P:proteolysis"/>
    <property type="evidence" value="ECO:0007669"/>
    <property type="project" value="UniProtKB-KW"/>
</dbReference>
<dbReference type="InterPro" id="IPR029062">
    <property type="entry name" value="Class_I_gatase-like"/>
</dbReference>
<keyword evidence="4" id="KW-0378">Hydrolase</keyword>
<accession>A0A1H3DBU1</accession>
<proteinExistence type="inferred from homology"/>
<sequence>MSRSARTAFLALLLAVTTVAAPAQAAPPGQLPPREPANGPDRNEIPATGTPFGALVAASGENKAGDRAGYPRKTQLRTYPENPADKSIKLGLAPYHSLAPKLNALQAKSNRVSVEVAGQSGLGRDLYLVTLTAPESPAETWLQDRWRAEIENDPVRAARDPFLKFGYKTPVWINNNIHGNEWEGTDGALRVIERLATSNDTTTRELLRRNRFYFNVTANPDGRVAGVRQNASGFDLNRDFATGSQPESRAMRQIVETTQPLMMLDEHGYVTNTLIEPTTPPHGQNYDFDLYIKHSYANSLGMEQAVKALGHPETAKPEIPFRDYPEGVWDGWAPIYTAQYSMYHGAISYTIEIPMDVNSDYETTPAAELQRRARINIDVVEATIGTTIGYVHQHRSELISNQIEIFRRGAAGEPQREIPDGFVPGFGPEDRYRTEFPRAYVIPAGADQRSATAAARLVDHLLVNDVRVKQAERPFTLAGRRYPAGSYLVDMHQPKRGLANVMLEAGSDISAKVPVMYDISGWSHRLLWGASVDIVKDGGLDVRAHEINAASPTGGIDAAPGRDLALNLSDGKEAAANDLLNRGIQLKRTADGTIVVPANARPAAAEVADRYGVRFTEASGAAAPLTRKTLAAAVGPDELKVLRDMGFDVRPVSTAVLNAGFDFSRVDLLFVSSGLRYDQLTPAAKESVKAFLARGGVITRGATGAKFNTDAGLLAARPVAGWEDGNGVVSVVNGGGPVGTGALTTSFVYGPFWFTDLGPGVHADQRYAADKPLVAGHWRPRDNGTGGQQEAAGQAAVVSGTSALGGKVVLFGTEPMFRDHTKGLYAQVARAIFWAAG</sequence>
<feature type="signal peptide" evidence="9">
    <location>
        <begin position="1"/>
        <end position="25"/>
    </location>
</feature>
<evidence type="ECO:0000313" key="11">
    <source>
        <dbReference type="EMBL" id="SDX63154.1"/>
    </source>
</evidence>
<keyword evidence="3" id="KW-0645">Protease</keyword>
<dbReference type="STRING" id="589385.SAMN05421504_103309"/>
<keyword evidence="6" id="KW-0482">Metalloprotease</keyword>
<dbReference type="GO" id="GO:0004181">
    <property type="term" value="F:metallocarboxypeptidase activity"/>
    <property type="evidence" value="ECO:0007669"/>
    <property type="project" value="InterPro"/>
</dbReference>
<evidence type="ECO:0000256" key="7">
    <source>
        <dbReference type="PROSITE-ProRule" id="PRU01379"/>
    </source>
</evidence>
<evidence type="ECO:0000256" key="9">
    <source>
        <dbReference type="SAM" id="SignalP"/>
    </source>
</evidence>
<keyword evidence="11" id="KW-0121">Carboxypeptidase</keyword>
<reference evidence="11 12" key="1">
    <citation type="submission" date="2016-10" db="EMBL/GenBank/DDBJ databases">
        <authorList>
            <person name="de Groot N.N."/>
        </authorList>
    </citation>
    <scope>NUCLEOTIDE SEQUENCE [LARGE SCALE GENOMIC DNA]</scope>
    <source>
        <strain evidence="11 12">CPCC 202699</strain>
    </source>
</reference>
<feature type="active site" description="Proton donor/acceptor" evidence="7">
    <location>
        <position position="352"/>
    </location>
</feature>